<dbReference type="CDD" id="cd00130">
    <property type="entry name" value="PAS"/>
    <property type="match status" value="1"/>
</dbReference>
<dbReference type="CDD" id="cd00082">
    <property type="entry name" value="HisKA"/>
    <property type="match status" value="1"/>
</dbReference>
<dbReference type="InterPro" id="IPR004358">
    <property type="entry name" value="Sig_transdc_His_kin-like_C"/>
</dbReference>
<dbReference type="EMBL" id="VBOS01000081">
    <property type="protein sequence ID" value="TMQ58371.1"/>
    <property type="molecule type" value="Genomic_DNA"/>
</dbReference>
<dbReference type="InterPro" id="IPR003594">
    <property type="entry name" value="HATPase_dom"/>
</dbReference>
<dbReference type="AlphaFoldDB" id="A0A538T403"/>
<comment type="catalytic activity">
    <reaction evidence="1">
        <text>ATP + protein L-histidine = ADP + protein N-phospho-L-histidine.</text>
        <dbReference type="EC" id="2.7.13.3"/>
    </reaction>
</comment>
<dbReference type="SUPFAM" id="SSF55785">
    <property type="entry name" value="PYP-like sensor domain (PAS domain)"/>
    <property type="match status" value="3"/>
</dbReference>
<dbReference type="Gene3D" id="3.40.50.2300">
    <property type="match status" value="1"/>
</dbReference>
<comment type="caution">
    <text evidence="10">The sequence shown here is derived from an EMBL/GenBank/DDBJ whole genome shotgun (WGS) entry which is preliminary data.</text>
</comment>
<dbReference type="PROSITE" id="PS50112">
    <property type="entry name" value="PAS"/>
    <property type="match status" value="1"/>
</dbReference>
<dbReference type="Gene3D" id="1.10.287.130">
    <property type="match status" value="1"/>
</dbReference>
<dbReference type="SMART" id="SM00448">
    <property type="entry name" value="REC"/>
    <property type="match status" value="1"/>
</dbReference>
<evidence type="ECO:0000259" key="9">
    <source>
        <dbReference type="PROSITE" id="PS50113"/>
    </source>
</evidence>
<feature type="compositionally biased region" description="Low complexity" evidence="5">
    <location>
        <begin position="98"/>
        <end position="107"/>
    </location>
</feature>
<feature type="region of interest" description="Disordered" evidence="5">
    <location>
        <begin position="1"/>
        <end position="25"/>
    </location>
</feature>
<proteinExistence type="predicted"/>
<dbReference type="PRINTS" id="PR00344">
    <property type="entry name" value="BCTRLSENSOR"/>
</dbReference>
<dbReference type="SMART" id="SM00091">
    <property type="entry name" value="PAS"/>
    <property type="match status" value="3"/>
</dbReference>
<dbReference type="PANTHER" id="PTHR43065:SF42">
    <property type="entry name" value="TWO-COMPONENT SENSOR PPRA"/>
    <property type="match status" value="1"/>
</dbReference>
<dbReference type="EC" id="2.7.13.3" evidence="2"/>
<accession>A0A538T403</accession>
<dbReference type="InterPro" id="IPR011006">
    <property type="entry name" value="CheY-like_superfamily"/>
</dbReference>
<evidence type="ECO:0000313" key="11">
    <source>
        <dbReference type="Proteomes" id="UP000317716"/>
    </source>
</evidence>
<feature type="modified residue" description="4-aspartylphosphate" evidence="4">
    <location>
        <position position="850"/>
    </location>
</feature>
<evidence type="ECO:0000256" key="3">
    <source>
        <dbReference type="ARBA" id="ARBA00022553"/>
    </source>
</evidence>
<dbReference type="Pfam" id="PF00512">
    <property type="entry name" value="HisKA"/>
    <property type="match status" value="1"/>
</dbReference>
<dbReference type="PROSITE" id="PS50109">
    <property type="entry name" value="HIS_KIN"/>
    <property type="match status" value="1"/>
</dbReference>
<dbReference type="PANTHER" id="PTHR43065">
    <property type="entry name" value="SENSOR HISTIDINE KINASE"/>
    <property type="match status" value="1"/>
</dbReference>
<dbReference type="SMART" id="SM00387">
    <property type="entry name" value="HATPase_c"/>
    <property type="match status" value="1"/>
</dbReference>
<dbReference type="Pfam" id="PF00072">
    <property type="entry name" value="Response_reg"/>
    <property type="match status" value="1"/>
</dbReference>
<dbReference type="PROSITE" id="PS50113">
    <property type="entry name" value="PAC"/>
    <property type="match status" value="1"/>
</dbReference>
<dbReference type="InterPro" id="IPR036890">
    <property type="entry name" value="HATPase_C_sf"/>
</dbReference>
<evidence type="ECO:0000259" key="6">
    <source>
        <dbReference type="PROSITE" id="PS50109"/>
    </source>
</evidence>
<feature type="region of interest" description="Disordered" evidence="5">
    <location>
        <begin position="97"/>
        <end position="116"/>
    </location>
</feature>
<feature type="domain" description="PAC" evidence="9">
    <location>
        <begin position="513"/>
        <end position="567"/>
    </location>
</feature>
<dbReference type="Pfam" id="PF02518">
    <property type="entry name" value="HATPase_c"/>
    <property type="match status" value="1"/>
</dbReference>
<feature type="domain" description="Histidine kinase" evidence="6">
    <location>
        <begin position="580"/>
        <end position="793"/>
    </location>
</feature>
<feature type="domain" description="PAS" evidence="8">
    <location>
        <begin position="450"/>
        <end position="496"/>
    </location>
</feature>
<dbReference type="InterPro" id="IPR005467">
    <property type="entry name" value="His_kinase_dom"/>
</dbReference>
<dbReference type="InterPro" id="IPR035965">
    <property type="entry name" value="PAS-like_dom_sf"/>
</dbReference>
<dbReference type="GO" id="GO:0000155">
    <property type="term" value="F:phosphorelay sensor kinase activity"/>
    <property type="evidence" value="ECO:0007669"/>
    <property type="project" value="InterPro"/>
</dbReference>
<name>A0A538T403_UNCEI</name>
<dbReference type="SUPFAM" id="SSF55874">
    <property type="entry name" value="ATPase domain of HSP90 chaperone/DNA topoisomerase II/histidine kinase"/>
    <property type="match status" value="1"/>
</dbReference>
<protein>
    <recommendedName>
        <fullName evidence="2">histidine kinase</fullName>
        <ecNumber evidence="2">2.7.13.3</ecNumber>
    </recommendedName>
</protein>
<evidence type="ECO:0000256" key="5">
    <source>
        <dbReference type="SAM" id="MobiDB-lite"/>
    </source>
</evidence>
<evidence type="ECO:0000256" key="2">
    <source>
        <dbReference type="ARBA" id="ARBA00012438"/>
    </source>
</evidence>
<dbReference type="SUPFAM" id="SSF47384">
    <property type="entry name" value="Homodimeric domain of signal transducing histidine kinase"/>
    <property type="match status" value="1"/>
</dbReference>
<feature type="domain" description="Response regulatory" evidence="7">
    <location>
        <begin position="799"/>
        <end position="915"/>
    </location>
</feature>
<dbReference type="Pfam" id="PF13188">
    <property type="entry name" value="PAS_8"/>
    <property type="match status" value="1"/>
</dbReference>
<gene>
    <name evidence="10" type="ORF">E6K72_02690</name>
</gene>
<evidence type="ECO:0000259" key="8">
    <source>
        <dbReference type="PROSITE" id="PS50112"/>
    </source>
</evidence>
<feature type="compositionally biased region" description="Low complexity" evidence="5">
    <location>
        <begin position="16"/>
        <end position="25"/>
    </location>
</feature>
<dbReference type="Proteomes" id="UP000317716">
    <property type="component" value="Unassembled WGS sequence"/>
</dbReference>
<dbReference type="InterPro" id="IPR013656">
    <property type="entry name" value="PAS_4"/>
</dbReference>
<dbReference type="SUPFAM" id="SSF52172">
    <property type="entry name" value="CheY-like"/>
    <property type="match status" value="1"/>
</dbReference>
<dbReference type="InterPro" id="IPR003661">
    <property type="entry name" value="HisK_dim/P_dom"/>
</dbReference>
<dbReference type="Pfam" id="PF08448">
    <property type="entry name" value="PAS_4"/>
    <property type="match status" value="2"/>
</dbReference>
<organism evidence="10 11">
    <name type="scientific">Eiseniibacteriota bacterium</name>
    <dbReference type="NCBI Taxonomy" id="2212470"/>
    <lineage>
        <taxon>Bacteria</taxon>
        <taxon>Candidatus Eiseniibacteriota</taxon>
    </lineage>
</organism>
<dbReference type="InterPro" id="IPR000014">
    <property type="entry name" value="PAS"/>
</dbReference>
<sequence length="931" mass="100623">MKPASPARRSPENPERSGPGSRSAGGSAALLAEMAAIAGEQQLEPALGRMARLIAGLAGVQAAALFVVENAQLAAAGWHASGGELTEGVRAEIEEAARAAAAPDAPESGSVRETGVGPMRTLPLLAAGRLHGVACLLARRGRGGARRLEDPSVTAALALFLPRLAWLREAAQAASARTQYERWFKNLDEQLRVLDLERQKFAAIVQQSDTAVFVADTSSTIGWNNSALAGMRPGATEESGWIGLPCRAVCEHFSDDDRDARCEDCAVARALESAEVTHRELRRTEPNGVRNRYLTALPIKGPDGRPREVMVMIQDLSDLEVLRRSESRYRMLFERSGKAIVMVDPATRKIVLANRTAERLADSARDGLTGLPLEELHAPEEWLRVEPLFSEDFSGKGLVGLECRLRTRKGMTRIATLSSTRTDLDGREVLMLEYVDVTERLHVEAALRAAEERLRALIASAPVVLFAIDANGIFTLSEGRGLEILGLKPGQVVGQSAWDLYRDLPAIVENLRRALGGEEFTDVVDLGKLAFETRYTPVRDAEGRVTGLIGVATDVTERRRLEDQLRQSQKMEAIGRLAGGVAHDFNNLLAAIQGHAELMLGQLPSGLPLHRSASEVHKAAARGALLTRQLLTFSRKEVVAPNAFDVNLIVAEMENMLRRLIGEQIALTITLAGQPLRARCDRGQLEQVLLNLAVNARDAMPEGGPVSITVTEADVTERECADYPSARPGPHVTLVVADEGCGMDEHTLAHLFEPFFTTKSAGKGTGLGLSTVYGIVQRAGGHIRVKSAAVGGTLHGAETVLVVEDEDAVRSMVREALEARGYRVLVARHGVEALDLAKRYGDYIDLLITDVVMPQMNGAELAQRLERVRPGLRVLFVSGYTDDAVIRAGVLEARTAFLQKPFSLDALARTVREVIDKGPAPSAVDSAAKRS</sequence>
<dbReference type="InterPro" id="IPR000700">
    <property type="entry name" value="PAS-assoc_C"/>
</dbReference>
<dbReference type="Gene3D" id="3.30.565.10">
    <property type="entry name" value="Histidine kinase-like ATPase, C-terminal domain"/>
    <property type="match status" value="1"/>
</dbReference>
<dbReference type="PROSITE" id="PS50110">
    <property type="entry name" value="RESPONSE_REGULATORY"/>
    <property type="match status" value="1"/>
</dbReference>
<dbReference type="Gene3D" id="3.30.450.20">
    <property type="entry name" value="PAS domain"/>
    <property type="match status" value="3"/>
</dbReference>
<dbReference type="SMART" id="SM00388">
    <property type="entry name" value="HisKA"/>
    <property type="match status" value="1"/>
</dbReference>
<dbReference type="InterPro" id="IPR001789">
    <property type="entry name" value="Sig_transdc_resp-reg_receiver"/>
</dbReference>
<evidence type="ECO:0000259" key="7">
    <source>
        <dbReference type="PROSITE" id="PS50110"/>
    </source>
</evidence>
<evidence type="ECO:0000256" key="4">
    <source>
        <dbReference type="PROSITE-ProRule" id="PRU00169"/>
    </source>
</evidence>
<dbReference type="InterPro" id="IPR036097">
    <property type="entry name" value="HisK_dim/P_sf"/>
</dbReference>
<dbReference type="NCBIfam" id="TIGR00229">
    <property type="entry name" value="sensory_box"/>
    <property type="match status" value="2"/>
</dbReference>
<reference evidence="10 11" key="1">
    <citation type="journal article" date="2019" name="Nat. Microbiol.">
        <title>Mediterranean grassland soil C-N compound turnover is dependent on rainfall and depth, and is mediated by genomically divergent microorganisms.</title>
        <authorList>
            <person name="Diamond S."/>
            <person name="Andeer P.F."/>
            <person name="Li Z."/>
            <person name="Crits-Christoph A."/>
            <person name="Burstein D."/>
            <person name="Anantharaman K."/>
            <person name="Lane K.R."/>
            <person name="Thomas B.C."/>
            <person name="Pan C."/>
            <person name="Northen T.R."/>
            <person name="Banfield J.F."/>
        </authorList>
    </citation>
    <scope>NUCLEOTIDE SEQUENCE [LARGE SCALE GENOMIC DNA]</scope>
    <source>
        <strain evidence="10">WS_2</strain>
    </source>
</reference>
<evidence type="ECO:0000313" key="10">
    <source>
        <dbReference type="EMBL" id="TMQ58371.1"/>
    </source>
</evidence>
<evidence type="ECO:0000256" key="1">
    <source>
        <dbReference type="ARBA" id="ARBA00000085"/>
    </source>
</evidence>
<keyword evidence="3 4" id="KW-0597">Phosphoprotein</keyword>